<comment type="similarity">
    <text evidence="2">Belongs to the autoinducer-2 exporter (AI-2E) (TC 2.A.86) family.</text>
</comment>
<dbReference type="EMBL" id="JH651384">
    <property type="protein sequence ID" value="EIJ36442.1"/>
    <property type="molecule type" value="Genomic_DNA"/>
</dbReference>
<dbReference type="GO" id="GO:0016020">
    <property type="term" value="C:membrane"/>
    <property type="evidence" value="ECO:0007669"/>
    <property type="project" value="UniProtKB-SubCell"/>
</dbReference>
<evidence type="ECO:0000256" key="6">
    <source>
        <dbReference type="SAM" id="Phobius"/>
    </source>
</evidence>
<dbReference type="PANTHER" id="PTHR21716">
    <property type="entry name" value="TRANSMEMBRANE PROTEIN"/>
    <property type="match status" value="1"/>
</dbReference>
<feature type="transmembrane region" description="Helical" evidence="6">
    <location>
        <begin position="206"/>
        <end position="228"/>
    </location>
</feature>
<dbReference type="OrthoDB" id="9799225at2"/>
<feature type="transmembrane region" description="Helical" evidence="6">
    <location>
        <begin position="34"/>
        <end position="52"/>
    </location>
</feature>
<evidence type="ECO:0000256" key="1">
    <source>
        <dbReference type="ARBA" id="ARBA00004141"/>
    </source>
</evidence>
<dbReference type="InterPro" id="IPR002549">
    <property type="entry name" value="AI-2E-like"/>
</dbReference>
<evidence type="ECO:0000256" key="2">
    <source>
        <dbReference type="ARBA" id="ARBA00009773"/>
    </source>
</evidence>
<accession>A0A656HJP4</accession>
<evidence type="ECO:0000313" key="8">
    <source>
        <dbReference type="Proteomes" id="UP000005317"/>
    </source>
</evidence>
<proteinExistence type="inferred from homology"/>
<comment type="subcellular location">
    <subcellularLocation>
        <location evidence="1">Membrane</location>
        <topology evidence="1">Multi-pass membrane protein</topology>
    </subcellularLocation>
</comment>
<keyword evidence="8" id="KW-1185">Reference proteome</keyword>
<reference evidence="8" key="1">
    <citation type="journal article" date="2011" name="Stand. Genomic Sci.">
        <title>Genome sequence of the filamentous, gliding Thiothrix nivea neotype strain (JP2(T)).</title>
        <authorList>
            <person name="Lapidus A."/>
            <person name="Nolan M."/>
            <person name="Lucas S."/>
            <person name="Glavina Del Rio T."/>
            <person name="Tice H."/>
            <person name="Cheng J.F."/>
            <person name="Tapia R."/>
            <person name="Han C."/>
            <person name="Goodwin L."/>
            <person name="Pitluck S."/>
            <person name="Liolios K."/>
            <person name="Pagani I."/>
            <person name="Ivanova N."/>
            <person name="Huntemann M."/>
            <person name="Mavromatis K."/>
            <person name="Mikhailova N."/>
            <person name="Pati A."/>
            <person name="Chen A."/>
            <person name="Palaniappan K."/>
            <person name="Land M."/>
            <person name="Brambilla E.M."/>
            <person name="Rohde M."/>
            <person name="Abt B."/>
            <person name="Verbarg S."/>
            <person name="Goker M."/>
            <person name="Bristow J."/>
            <person name="Eisen J.A."/>
            <person name="Markowitz V."/>
            <person name="Hugenholtz P."/>
            <person name="Kyrpides N.C."/>
            <person name="Klenk H.P."/>
            <person name="Woyke T."/>
        </authorList>
    </citation>
    <scope>NUCLEOTIDE SEQUENCE [LARGE SCALE GENOMIC DNA]</scope>
    <source>
        <strain evidence="8">ATCC 35100 / DSM 5205 / JP2</strain>
    </source>
</reference>
<feature type="transmembrane region" description="Helical" evidence="6">
    <location>
        <begin position="9"/>
        <end position="28"/>
    </location>
</feature>
<feature type="transmembrane region" description="Helical" evidence="6">
    <location>
        <begin position="154"/>
        <end position="176"/>
    </location>
</feature>
<evidence type="ECO:0000256" key="5">
    <source>
        <dbReference type="ARBA" id="ARBA00023136"/>
    </source>
</evidence>
<evidence type="ECO:0000256" key="4">
    <source>
        <dbReference type="ARBA" id="ARBA00022989"/>
    </source>
</evidence>
<keyword evidence="3 6" id="KW-0812">Transmembrane</keyword>
<dbReference type="Proteomes" id="UP000005317">
    <property type="component" value="Unassembled WGS sequence"/>
</dbReference>
<keyword evidence="4 6" id="KW-1133">Transmembrane helix</keyword>
<evidence type="ECO:0008006" key="9">
    <source>
        <dbReference type="Google" id="ProtNLM"/>
    </source>
</evidence>
<evidence type="ECO:0000313" key="7">
    <source>
        <dbReference type="EMBL" id="EIJ36442.1"/>
    </source>
</evidence>
<dbReference type="Pfam" id="PF01594">
    <property type="entry name" value="AI-2E_transport"/>
    <property type="match status" value="1"/>
</dbReference>
<gene>
    <name evidence="7" type="ORF">Thini_3942</name>
</gene>
<name>A0A656HJP4_THINJ</name>
<feature type="transmembrane region" description="Helical" evidence="6">
    <location>
        <begin position="248"/>
        <end position="266"/>
    </location>
</feature>
<evidence type="ECO:0000256" key="3">
    <source>
        <dbReference type="ARBA" id="ARBA00022692"/>
    </source>
</evidence>
<organism evidence="7 8">
    <name type="scientific">Thiothrix nivea (strain ATCC 35100 / DSM 5205 / JP2)</name>
    <dbReference type="NCBI Taxonomy" id="870187"/>
    <lineage>
        <taxon>Bacteria</taxon>
        <taxon>Pseudomonadati</taxon>
        <taxon>Pseudomonadota</taxon>
        <taxon>Gammaproteobacteria</taxon>
        <taxon>Thiotrichales</taxon>
        <taxon>Thiotrichaceae</taxon>
        <taxon>Thiothrix</taxon>
    </lineage>
</organism>
<keyword evidence="5 6" id="KW-0472">Membrane</keyword>
<feature type="transmembrane region" description="Helical" evidence="6">
    <location>
        <begin position="306"/>
        <end position="331"/>
    </location>
</feature>
<dbReference type="PANTHER" id="PTHR21716:SF16">
    <property type="entry name" value="BLL1467 PROTEIN"/>
    <property type="match status" value="1"/>
</dbReference>
<sequence length="343" mass="37575" precursor="true">MQTSSLKNLSIPLWGLFIISLLAVLYFAKAIFVPVFLAVLASFILTPAVRLLQKLHIPRTLGSALILGIFSLVIIIAFNLLAEPASMWLDRLPTEIRQIEKKVSLFKDSIENVQETTQKFEEIAAITAPDKQPPQVVIKGPNMLYSLLDSTQSFLLGVLSFAVLLFFLLAFGDSLAHGISSLWNKRSDRAAVIGIARDARAQISSYLLLLTAINLSLGILTALVMWAVDMPNPLVWGASAMILNFIPYLGPAINLGIVALVALLTFDTPARIFLPPLALMGVNMLEGQFVQPLFVGKMFTINPILIFLSVLIWGWLWGMAGVFMAVPLLMIGKIVWDQSMGAA</sequence>
<dbReference type="AlphaFoldDB" id="A0A656HJP4"/>
<protein>
    <recommendedName>
        <fullName evidence="9">AI-2E family transporter</fullName>
    </recommendedName>
</protein>
<feature type="transmembrane region" description="Helical" evidence="6">
    <location>
        <begin position="64"/>
        <end position="82"/>
    </location>
</feature>
<dbReference type="GO" id="GO:0055085">
    <property type="term" value="P:transmembrane transport"/>
    <property type="evidence" value="ECO:0007669"/>
    <property type="project" value="TreeGrafter"/>
</dbReference>
<dbReference type="RefSeq" id="WP_002710314.1">
    <property type="nucleotide sequence ID" value="NZ_JH651384.1"/>
</dbReference>